<dbReference type="EMBL" id="JBJHZY010000001">
    <property type="protein sequence ID" value="MFL0268171.1"/>
    <property type="molecule type" value="Genomic_DNA"/>
</dbReference>
<gene>
    <name evidence="1" type="ORF">ACJDUH_08655</name>
</gene>
<proteinExistence type="predicted"/>
<protein>
    <submittedName>
        <fullName evidence="1">Uncharacterized protein</fullName>
    </submittedName>
</protein>
<reference evidence="1 2" key="1">
    <citation type="submission" date="2024-11" db="EMBL/GenBank/DDBJ databases">
        <authorList>
            <person name="Heng Y.C."/>
            <person name="Lim A.C.H."/>
            <person name="Lee J.K.Y."/>
            <person name="Kittelmann S."/>
        </authorList>
    </citation>
    <scope>NUCLEOTIDE SEQUENCE [LARGE SCALE GENOMIC DNA]</scope>
    <source>
        <strain evidence="1 2">WILCCON 0202</strain>
    </source>
</reference>
<accession>A0ABW8TSH6</accession>
<keyword evidence="2" id="KW-1185">Reference proteome</keyword>
<dbReference type="Proteomes" id="UP001623661">
    <property type="component" value="Unassembled WGS sequence"/>
</dbReference>
<name>A0ABW8TSH6_9CLOT</name>
<evidence type="ECO:0000313" key="1">
    <source>
        <dbReference type="EMBL" id="MFL0268171.1"/>
    </source>
</evidence>
<evidence type="ECO:0000313" key="2">
    <source>
        <dbReference type="Proteomes" id="UP001623661"/>
    </source>
</evidence>
<sequence length="68" mass="7765">MNKCKVEATGNKIDIKPNEEVTLNVFIPGENYENNNKIDSNRPQYEIEGYLNEVSKLTHFGQSGDFTK</sequence>
<comment type="caution">
    <text evidence="1">The sequence shown here is derived from an EMBL/GenBank/DDBJ whole genome shotgun (WGS) entry which is preliminary data.</text>
</comment>
<organism evidence="1 2">
    <name type="scientific">Candidatus Clostridium radicumherbarum</name>
    <dbReference type="NCBI Taxonomy" id="3381662"/>
    <lineage>
        <taxon>Bacteria</taxon>
        <taxon>Bacillati</taxon>
        <taxon>Bacillota</taxon>
        <taxon>Clostridia</taxon>
        <taxon>Eubacteriales</taxon>
        <taxon>Clostridiaceae</taxon>
        <taxon>Clostridium</taxon>
    </lineage>
</organism>